<evidence type="ECO:0000256" key="2">
    <source>
        <dbReference type="ARBA" id="ARBA00023125"/>
    </source>
</evidence>
<protein>
    <submittedName>
        <fullName evidence="6">Helix-turn-helix domain-containing protein</fullName>
    </submittedName>
</protein>
<dbReference type="Proteomes" id="UP001300012">
    <property type="component" value="Unassembled WGS sequence"/>
</dbReference>
<sequence length="771" mass="89448">MKKRKTYFFKLLAFSLFLAMIPVIFQGIFSYHKASSMIQDKVLESNRLLLQQSQSHTEQILKSVESTMLNYVNSTELLNAMNSPVQPALFPLFTKLNRTVSSMSFYEYGIKRVYLINLEKNWVVDGEGTYYLDQIDDERKYNELLNVIQTPSAWVLNQGLLPNTSVNRNQRDGDSLLLIQKIPQYSSNPTGLAIVVFPSKALNSMVANSDKLGNFMITDNQDRVIAHSDVNRIGQSLSGDEVISNIKEQPTKNGFNTLNVDGQEVGFTYIRSSYNNWTYISVAPFTQISKDSRAIGSIALVIGAVMLLLIVVLALLGSRKMYRPIAQIYEFATEAVPNDQGDELELIRKQFLSMRSSQFSMKDQLNIQLLQLKDFFLQKLFRGELSHEEAHEKCKAFQISEDWSMLSVFTTQIDSLNDTRFQEKDRDLLMFAINNIVKELITSGNRFQSVLIDKFQAAIIEHDSTDEDEIKREMYNICEHVQQTVKAYLNVHVSIGISKPYHQIAHTSRAYEEAQEALHYRIKYGDESILYLKDVQPDEDDSALPAFPKHIEMELINALNIGDKQTVELNFTKFLDWLLSQQVSYREQQVYLARVLIDVLKVVQDMRINAKHLLEHESSIFTQLFNLRTSEELKKWFLDEVIEQILELLKNRREIKYVKVAEELAHIIREEYDTDLSLELCADRLDVHPSYLKRVLRKELDTNFSDYLSRYRLQKAREYLLETDMKIVDIANRLRYNNPQNFIRYFRKMEGVTPGEYRKKRNPPVVKGFIG</sequence>
<evidence type="ECO:0000256" key="4">
    <source>
        <dbReference type="SAM" id="Phobius"/>
    </source>
</evidence>
<dbReference type="PROSITE" id="PS01124">
    <property type="entry name" value="HTH_ARAC_FAMILY_2"/>
    <property type="match status" value="1"/>
</dbReference>
<organism evidence="6 7">
    <name type="scientific">Paenibacillus radicis</name>
    <name type="common">ex Xue et al. 2023</name>
    <dbReference type="NCBI Taxonomy" id="2972489"/>
    <lineage>
        <taxon>Bacteria</taxon>
        <taxon>Bacillati</taxon>
        <taxon>Bacillota</taxon>
        <taxon>Bacilli</taxon>
        <taxon>Bacillales</taxon>
        <taxon>Paenibacillaceae</taxon>
        <taxon>Paenibacillus</taxon>
    </lineage>
</organism>
<dbReference type="Gene3D" id="1.10.10.60">
    <property type="entry name" value="Homeodomain-like"/>
    <property type="match status" value="2"/>
</dbReference>
<dbReference type="Pfam" id="PF17853">
    <property type="entry name" value="GGDEF_2"/>
    <property type="match status" value="1"/>
</dbReference>
<dbReference type="InterPro" id="IPR018062">
    <property type="entry name" value="HTH_AraC-typ_CS"/>
</dbReference>
<dbReference type="InterPro" id="IPR009057">
    <property type="entry name" value="Homeodomain-like_sf"/>
</dbReference>
<keyword evidence="2" id="KW-0238">DNA-binding</keyword>
<keyword evidence="3" id="KW-0804">Transcription</keyword>
<dbReference type="PANTHER" id="PTHR43280:SF10">
    <property type="entry name" value="REGULATORY PROTEIN POCR"/>
    <property type="match status" value="1"/>
</dbReference>
<evidence type="ECO:0000256" key="1">
    <source>
        <dbReference type="ARBA" id="ARBA00023015"/>
    </source>
</evidence>
<keyword evidence="4" id="KW-0812">Transmembrane</keyword>
<evidence type="ECO:0000313" key="6">
    <source>
        <dbReference type="EMBL" id="MCR8633072.1"/>
    </source>
</evidence>
<dbReference type="PROSITE" id="PS00041">
    <property type="entry name" value="HTH_ARAC_FAMILY_1"/>
    <property type="match status" value="1"/>
</dbReference>
<reference evidence="6 7" key="1">
    <citation type="submission" date="2022-08" db="EMBL/GenBank/DDBJ databases">
        <title>Paenibacillus endoradicis sp. nov., Paenibacillus radicibacter sp. nov and Paenibacillus pararadicis sp. nov., three cold-adapted plant growth-promoting bacteria isolated from root of Larix gmelinii in Great Khingan.</title>
        <authorList>
            <person name="Xue H."/>
        </authorList>
    </citation>
    <scope>NUCLEOTIDE SEQUENCE [LARGE SCALE GENOMIC DNA]</scope>
    <source>
        <strain evidence="6 7">N5-1-1-5</strain>
    </source>
</reference>
<gene>
    <name evidence="6" type="ORF">NV381_17870</name>
</gene>
<evidence type="ECO:0000256" key="3">
    <source>
        <dbReference type="ARBA" id="ARBA00023163"/>
    </source>
</evidence>
<feature type="transmembrane region" description="Helical" evidence="4">
    <location>
        <begin position="294"/>
        <end position="316"/>
    </location>
</feature>
<dbReference type="InterPro" id="IPR018060">
    <property type="entry name" value="HTH_AraC"/>
</dbReference>
<dbReference type="InterPro" id="IPR041522">
    <property type="entry name" value="CdaR_GGDEF"/>
</dbReference>
<dbReference type="EMBL" id="JANQBD010000012">
    <property type="protein sequence ID" value="MCR8633072.1"/>
    <property type="molecule type" value="Genomic_DNA"/>
</dbReference>
<name>A0ABT1YJC8_9BACL</name>
<dbReference type="PANTHER" id="PTHR43280">
    <property type="entry name" value="ARAC-FAMILY TRANSCRIPTIONAL REGULATOR"/>
    <property type="match status" value="1"/>
</dbReference>
<evidence type="ECO:0000259" key="5">
    <source>
        <dbReference type="PROSITE" id="PS01124"/>
    </source>
</evidence>
<dbReference type="Gene3D" id="3.30.450.20">
    <property type="entry name" value="PAS domain"/>
    <property type="match status" value="1"/>
</dbReference>
<keyword evidence="7" id="KW-1185">Reference proteome</keyword>
<comment type="caution">
    <text evidence="6">The sequence shown here is derived from an EMBL/GenBank/DDBJ whole genome shotgun (WGS) entry which is preliminary data.</text>
</comment>
<keyword evidence="4" id="KW-1133">Transmembrane helix</keyword>
<evidence type="ECO:0000313" key="7">
    <source>
        <dbReference type="Proteomes" id="UP001300012"/>
    </source>
</evidence>
<dbReference type="SMART" id="SM00342">
    <property type="entry name" value="HTH_ARAC"/>
    <property type="match status" value="1"/>
</dbReference>
<feature type="domain" description="HTH araC/xylS-type" evidence="5">
    <location>
        <begin position="662"/>
        <end position="760"/>
    </location>
</feature>
<keyword evidence="1" id="KW-0805">Transcription regulation</keyword>
<dbReference type="SUPFAM" id="SSF46689">
    <property type="entry name" value="Homeodomain-like"/>
    <property type="match status" value="1"/>
</dbReference>
<dbReference type="Pfam" id="PF12833">
    <property type="entry name" value="HTH_18"/>
    <property type="match status" value="1"/>
</dbReference>
<accession>A0ABT1YJC8</accession>
<dbReference type="RefSeq" id="WP_258214645.1">
    <property type="nucleotide sequence ID" value="NZ_JANQBD010000012.1"/>
</dbReference>
<keyword evidence="4" id="KW-0472">Membrane</keyword>
<proteinExistence type="predicted"/>